<proteinExistence type="predicted"/>
<evidence type="ECO:0000313" key="4">
    <source>
        <dbReference type="Proteomes" id="UP000767334"/>
    </source>
</evidence>
<accession>A0ABS2FJ85</accession>
<keyword evidence="4" id="KW-1185">Reference proteome</keyword>
<evidence type="ECO:0000256" key="1">
    <source>
        <dbReference type="SAM" id="Coils"/>
    </source>
</evidence>
<sequence length="431" mass="51112">MGIMDFFKAKENKRLKQEVEELRNLLTPEQKEVKDISDYLLELQEKKDKLVNQVEKLNEEISDLINQKNIKKKELITLDEEVLMQDFGLYQPKYDFATSEQYKAKLDDLRNKQKQMIKDKTAVHYSTNWTVDGSKAKGTKMTNDNIKQILRSFNTECENAIDRVKFNNIDSMKKRIEKSFESLNKLNETVHVGLKPSFLNLKIEELYLAYEYQVKKQEEKEEQKRIREELREQAKLKKELEEARKNIDKDLKHFTNALESLNIQLNNNEITQEQREALLNKKNELEEQINTLTNNLKDIDYRQENQKAGYVYVISNIGAFGEDIYKIGMTRRLNPQDRIDELGDASVPFNFDVHAMIFAEDAPALENALHKAFDNKKVNMINQRREFFNVKLEEIEKVIRNNFDNTVEFIKIPEAEQYRESVKMREQYNRN</sequence>
<dbReference type="InterPro" id="IPR025280">
    <property type="entry name" value="SNIPE"/>
</dbReference>
<feature type="domain" description="Bacteriophage T5 Orf172 DNA-binding" evidence="2">
    <location>
        <begin position="319"/>
        <end position="402"/>
    </location>
</feature>
<dbReference type="SMART" id="SM00974">
    <property type="entry name" value="T5orf172"/>
    <property type="match status" value="1"/>
</dbReference>
<keyword evidence="1" id="KW-0175">Coiled coil</keyword>
<name>A0ABS2FJ85_9CLOT</name>
<feature type="coiled-coil region" evidence="1">
    <location>
        <begin position="169"/>
        <end position="302"/>
    </location>
</feature>
<feature type="coiled-coil region" evidence="1">
    <location>
        <begin position="12"/>
        <end position="74"/>
    </location>
</feature>
<dbReference type="InterPro" id="IPR018306">
    <property type="entry name" value="Phage_T5_Orf172_DNA-bd"/>
</dbReference>
<reference evidence="3 4" key="1">
    <citation type="journal article" date="2021" name="Sci. Rep.">
        <title>The distribution of antibiotic resistance genes in chicken gut microbiota commensals.</title>
        <authorList>
            <person name="Juricova H."/>
            <person name="Matiasovicova J."/>
            <person name="Kubasova T."/>
            <person name="Cejkova D."/>
            <person name="Rychlik I."/>
        </authorList>
    </citation>
    <scope>NUCLEOTIDE SEQUENCE [LARGE SCALE GENOMIC DNA]</scope>
    <source>
        <strain evidence="3 4">An435</strain>
    </source>
</reference>
<dbReference type="Pfam" id="PF10544">
    <property type="entry name" value="T5orf172"/>
    <property type="match status" value="1"/>
</dbReference>
<dbReference type="RefSeq" id="WP_204572641.1">
    <property type="nucleotide sequence ID" value="NZ_JACJLL010000139.1"/>
</dbReference>
<dbReference type="Pfam" id="PF13250">
    <property type="entry name" value="SNIPE"/>
    <property type="match status" value="1"/>
</dbReference>
<evidence type="ECO:0000259" key="2">
    <source>
        <dbReference type="SMART" id="SM00974"/>
    </source>
</evidence>
<evidence type="ECO:0000313" key="3">
    <source>
        <dbReference type="EMBL" id="MBM6820635.1"/>
    </source>
</evidence>
<organism evidence="3 4">
    <name type="scientific">Clostridium saudiense</name>
    <dbReference type="NCBI Taxonomy" id="1414720"/>
    <lineage>
        <taxon>Bacteria</taxon>
        <taxon>Bacillati</taxon>
        <taxon>Bacillota</taxon>
        <taxon>Clostridia</taxon>
        <taxon>Eubacteriales</taxon>
        <taxon>Clostridiaceae</taxon>
        <taxon>Clostridium</taxon>
    </lineage>
</organism>
<dbReference type="EMBL" id="JACJLL010000139">
    <property type="protein sequence ID" value="MBM6820635.1"/>
    <property type="molecule type" value="Genomic_DNA"/>
</dbReference>
<comment type="caution">
    <text evidence="3">The sequence shown here is derived from an EMBL/GenBank/DDBJ whole genome shotgun (WGS) entry which is preliminary data.</text>
</comment>
<protein>
    <submittedName>
        <fullName evidence="3">DUF4041 domain-containing protein</fullName>
    </submittedName>
</protein>
<gene>
    <name evidence="3" type="ORF">H6A19_15065</name>
</gene>
<dbReference type="Proteomes" id="UP000767334">
    <property type="component" value="Unassembled WGS sequence"/>
</dbReference>